<dbReference type="InterPro" id="IPR003797">
    <property type="entry name" value="DegV"/>
</dbReference>
<protein>
    <submittedName>
        <fullName evidence="2">EDD domain protein, DegV family</fullName>
    </submittedName>
</protein>
<dbReference type="GO" id="GO:0008289">
    <property type="term" value="F:lipid binding"/>
    <property type="evidence" value="ECO:0007669"/>
    <property type="project" value="UniProtKB-KW"/>
</dbReference>
<accession>A0A1M4W4C5</accession>
<dbReference type="InterPro" id="IPR043168">
    <property type="entry name" value="DegV_C"/>
</dbReference>
<dbReference type="GeneID" id="90994310"/>
<dbReference type="PANTHER" id="PTHR33434">
    <property type="entry name" value="DEGV DOMAIN-CONTAINING PROTEIN DR_1986-RELATED"/>
    <property type="match status" value="1"/>
</dbReference>
<dbReference type="EMBL" id="FQTY01000006">
    <property type="protein sequence ID" value="SHE76088.1"/>
    <property type="molecule type" value="Genomic_DNA"/>
</dbReference>
<dbReference type="STRING" id="1123404.SAMN02745784_01717"/>
<dbReference type="Proteomes" id="UP000184114">
    <property type="component" value="Unassembled WGS sequence"/>
</dbReference>
<dbReference type="Gene3D" id="2.20.28.50">
    <property type="entry name" value="degv family protein"/>
    <property type="match status" value="1"/>
</dbReference>
<keyword evidence="3" id="KW-1185">Reference proteome</keyword>
<proteinExistence type="predicted"/>
<dbReference type="Pfam" id="PF02645">
    <property type="entry name" value="DegV"/>
    <property type="match status" value="1"/>
</dbReference>
<organism evidence="2 3">
    <name type="scientific">Tissierella praeacuta DSM 18095</name>
    <dbReference type="NCBI Taxonomy" id="1123404"/>
    <lineage>
        <taxon>Bacteria</taxon>
        <taxon>Bacillati</taxon>
        <taxon>Bacillota</taxon>
        <taxon>Tissierellia</taxon>
        <taxon>Tissierellales</taxon>
        <taxon>Tissierellaceae</taxon>
        <taxon>Tissierella</taxon>
    </lineage>
</organism>
<dbReference type="PROSITE" id="PS51482">
    <property type="entry name" value="DEGV"/>
    <property type="match status" value="1"/>
</dbReference>
<dbReference type="InterPro" id="IPR050270">
    <property type="entry name" value="DegV_domain_contain"/>
</dbReference>
<dbReference type="NCBIfam" id="TIGR00762">
    <property type="entry name" value="DegV"/>
    <property type="match status" value="1"/>
</dbReference>
<gene>
    <name evidence="2" type="ORF">SAMN02745784_01717</name>
</gene>
<keyword evidence="1" id="KW-0446">Lipid-binding</keyword>
<dbReference type="Gene3D" id="3.30.1180.10">
    <property type="match status" value="1"/>
</dbReference>
<name>A0A1M4W4C5_9FIRM</name>
<evidence type="ECO:0000313" key="2">
    <source>
        <dbReference type="EMBL" id="SHE76088.1"/>
    </source>
</evidence>
<dbReference type="AlphaFoldDB" id="A0A1M4W4C5"/>
<reference evidence="3" key="1">
    <citation type="submission" date="2016-11" db="EMBL/GenBank/DDBJ databases">
        <authorList>
            <person name="Varghese N."/>
            <person name="Submissions S."/>
        </authorList>
    </citation>
    <scope>NUCLEOTIDE SEQUENCE [LARGE SCALE GENOMIC DNA]</scope>
    <source>
        <strain evidence="3">DSM 18095</strain>
    </source>
</reference>
<sequence>MNYKIVADSSCDLNEELKQRLNISLVPFKIDIDNKKFIDNEEINMVELIDAMKSSPNPIRTSCPSPGDFVMEYKNADNIFAITISGKLSGTYNSAVLAKDMAKEEEPDKFIHVFDSKSASVGETLIAMKIQELIEKKLNNFEIVEKVEKYINGMKTYFVLENLDNLIKNGRISKTKGLIANVLNLKPIMGEDGEGNIKLVENVRGTKKAFKRLVEIIGETGEKFEEKILAISHVNAFEKAEELKKEIQKRYNFKDIILVKTAGLSSAYANDGGIILVF</sequence>
<dbReference type="PANTHER" id="PTHR33434:SF2">
    <property type="entry name" value="FATTY ACID-BINDING PROTEIN TM_1468"/>
    <property type="match status" value="1"/>
</dbReference>
<dbReference type="Gene3D" id="3.40.50.10440">
    <property type="entry name" value="Dihydroxyacetone kinase, domain 1"/>
    <property type="match status" value="1"/>
</dbReference>
<dbReference type="SUPFAM" id="SSF82549">
    <property type="entry name" value="DAK1/DegV-like"/>
    <property type="match status" value="1"/>
</dbReference>
<evidence type="ECO:0000256" key="1">
    <source>
        <dbReference type="ARBA" id="ARBA00023121"/>
    </source>
</evidence>
<dbReference type="RefSeq" id="WP_072975432.1">
    <property type="nucleotide sequence ID" value="NZ_FQTY01000006.1"/>
</dbReference>
<evidence type="ECO:0000313" key="3">
    <source>
        <dbReference type="Proteomes" id="UP000184114"/>
    </source>
</evidence>